<feature type="domain" description="YcxB-like C-terminal" evidence="2">
    <location>
        <begin position="141"/>
        <end position="199"/>
    </location>
</feature>
<evidence type="ECO:0000313" key="4">
    <source>
        <dbReference type="Proteomes" id="UP000220768"/>
    </source>
</evidence>
<evidence type="ECO:0000313" key="3">
    <source>
        <dbReference type="EMBL" id="PDT03855.1"/>
    </source>
</evidence>
<feature type="transmembrane region" description="Helical" evidence="1">
    <location>
        <begin position="94"/>
        <end position="113"/>
    </location>
</feature>
<keyword evidence="1" id="KW-1133">Transmembrane helix</keyword>
<keyword evidence="4" id="KW-1185">Reference proteome</keyword>
<organism evidence="3 4">
    <name type="scientific">Rhizobium chutanense</name>
    <dbReference type="NCBI Taxonomy" id="2035448"/>
    <lineage>
        <taxon>Bacteria</taxon>
        <taxon>Pseudomonadati</taxon>
        <taxon>Pseudomonadota</taxon>
        <taxon>Alphaproteobacteria</taxon>
        <taxon>Hyphomicrobiales</taxon>
        <taxon>Rhizobiaceae</taxon>
        <taxon>Rhizobium/Agrobacterium group</taxon>
        <taxon>Rhizobium</taxon>
    </lineage>
</organism>
<reference evidence="3 4" key="1">
    <citation type="submission" date="2017-09" db="EMBL/GenBank/DDBJ databases">
        <title>Comparative genomics of rhizobia isolated from Phaseolus vulgaris in China.</title>
        <authorList>
            <person name="Tong W."/>
        </authorList>
    </citation>
    <scope>NUCLEOTIDE SEQUENCE [LARGE SCALE GENOMIC DNA]</scope>
    <source>
        <strain evidence="3 4">C5</strain>
    </source>
</reference>
<proteinExistence type="predicted"/>
<sequence length="210" mass="23843">MSQHDSKLLRKPSAKLVDGFWHVETESSLSDTTAASQALDVVRRLNRPKIWTFVTRIFVIWLILFYFAAIFASSLLIAGVVFKLSPSSFDTALFGHYFAFLFWAAMLSLYLLLPNLYRYHNRSMLPPGSKVTLPRVQIIGKHTIVNELPNARSEWHWTAVSEFIETKSYFFITHTVGYFVAVPRSAFLNEADAASFAELCRNALAAARSQ</sequence>
<dbReference type="RefSeq" id="WP_097612340.1">
    <property type="nucleotide sequence ID" value="NZ_NWSV01000006.1"/>
</dbReference>
<dbReference type="EMBL" id="NWSV01000006">
    <property type="protein sequence ID" value="PDT03855.1"/>
    <property type="molecule type" value="Genomic_DNA"/>
</dbReference>
<keyword evidence="1" id="KW-0472">Membrane</keyword>
<dbReference type="Pfam" id="PF14317">
    <property type="entry name" value="YcxB"/>
    <property type="match status" value="1"/>
</dbReference>
<keyword evidence="1" id="KW-0812">Transmembrane</keyword>
<gene>
    <name evidence="3" type="ORF">CO666_11920</name>
</gene>
<dbReference type="AlphaFoldDB" id="A0A2A6JCH2"/>
<dbReference type="InterPro" id="IPR025588">
    <property type="entry name" value="YcxB-like_C"/>
</dbReference>
<evidence type="ECO:0000259" key="2">
    <source>
        <dbReference type="Pfam" id="PF14317"/>
    </source>
</evidence>
<accession>A0A2A6JCH2</accession>
<comment type="caution">
    <text evidence="3">The sequence shown here is derived from an EMBL/GenBank/DDBJ whole genome shotgun (WGS) entry which is preliminary data.</text>
</comment>
<name>A0A2A6JCH2_9HYPH</name>
<feature type="transmembrane region" description="Helical" evidence="1">
    <location>
        <begin position="53"/>
        <end position="82"/>
    </location>
</feature>
<protein>
    <recommendedName>
        <fullName evidence="2">YcxB-like C-terminal domain-containing protein</fullName>
    </recommendedName>
</protein>
<dbReference type="Proteomes" id="UP000220768">
    <property type="component" value="Unassembled WGS sequence"/>
</dbReference>
<evidence type="ECO:0000256" key="1">
    <source>
        <dbReference type="SAM" id="Phobius"/>
    </source>
</evidence>